<dbReference type="Gene3D" id="3.20.20.300">
    <property type="entry name" value="Glycoside hydrolase, family 3, N-terminal domain"/>
    <property type="match status" value="1"/>
</dbReference>
<dbReference type="PANTHER" id="PTHR42715">
    <property type="entry name" value="BETA-GLUCOSIDASE"/>
    <property type="match status" value="1"/>
</dbReference>
<keyword evidence="4" id="KW-0326">Glycosidase</keyword>
<name>A0ABZ3C4N8_9ACTN</name>
<evidence type="ECO:0000313" key="6">
    <source>
        <dbReference type="EMBL" id="WZW97468.1"/>
    </source>
</evidence>
<evidence type="ECO:0000256" key="1">
    <source>
        <dbReference type="ARBA" id="ARBA00005336"/>
    </source>
</evidence>
<dbReference type="Gene3D" id="2.60.40.10">
    <property type="entry name" value="Immunoglobulins"/>
    <property type="match status" value="1"/>
</dbReference>
<feature type="domain" description="Fibronectin type III-like" evidence="5">
    <location>
        <begin position="700"/>
        <end position="769"/>
    </location>
</feature>
<dbReference type="PROSITE" id="PS00775">
    <property type="entry name" value="GLYCOSYL_HYDROL_F3"/>
    <property type="match status" value="1"/>
</dbReference>
<keyword evidence="7" id="KW-1185">Reference proteome</keyword>
<keyword evidence="3" id="KW-0119">Carbohydrate metabolism</keyword>
<dbReference type="PANTHER" id="PTHR42715:SF10">
    <property type="entry name" value="BETA-GLUCOSIDASE"/>
    <property type="match status" value="1"/>
</dbReference>
<dbReference type="InterPro" id="IPR026891">
    <property type="entry name" value="Fn3-like"/>
</dbReference>
<dbReference type="InterPro" id="IPR001764">
    <property type="entry name" value="Glyco_hydro_3_N"/>
</dbReference>
<dbReference type="InterPro" id="IPR013783">
    <property type="entry name" value="Ig-like_fold"/>
</dbReference>
<dbReference type="Proteomes" id="UP001434337">
    <property type="component" value="Chromosome"/>
</dbReference>
<dbReference type="Pfam" id="PF01915">
    <property type="entry name" value="Glyco_hydro_3_C"/>
    <property type="match status" value="1"/>
</dbReference>
<evidence type="ECO:0000256" key="3">
    <source>
        <dbReference type="ARBA" id="ARBA00023277"/>
    </source>
</evidence>
<dbReference type="Gene3D" id="3.40.50.1700">
    <property type="entry name" value="Glycoside hydrolase family 3 C-terminal domain"/>
    <property type="match status" value="1"/>
</dbReference>
<dbReference type="PRINTS" id="PR00133">
    <property type="entry name" value="GLHYDRLASE3"/>
</dbReference>
<dbReference type="InterPro" id="IPR036881">
    <property type="entry name" value="Glyco_hydro_3_C_sf"/>
</dbReference>
<dbReference type="Pfam" id="PF00933">
    <property type="entry name" value="Glyco_hydro_3"/>
    <property type="match status" value="1"/>
</dbReference>
<dbReference type="GO" id="GO:0016787">
    <property type="term" value="F:hydrolase activity"/>
    <property type="evidence" value="ECO:0007669"/>
    <property type="project" value="UniProtKB-KW"/>
</dbReference>
<dbReference type="SMART" id="SM01217">
    <property type="entry name" value="Fn3_like"/>
    <property type="match status" value="1"/>
</dbReference>
<accession>A0ABZ3C4N8</accession>
<dbReference type="SUPFAM" id="SSF51445">
    <property type="entry name" value="(Trans)glycosidases"/>
    <property type="match status" value="1"/>
</dbReference>
<comment type="similarity">
    <text evidence="1 4">Belongs to the glycosyl hydrolase 3 family.</text>
</comment>
<dbReference type="SUPFAM" id="SSF52279">
    <property type="entry name" value="Beta-D-glucan exohydrolase, C-terminal domain"/>
    <property type="match status" value="1"/>
</dbReference>
<evidence type="ECO:0000259" key="5">
    <source>
        <dbReference type="SMART" id="SM01217"/>
    </source>
</evidence>
<dbReference type="InterPro" id="IPR019800">
    <property type="entry name" value="Glyco_hydro_3_AS"/>
</dbReference>
<reference evidence="6 7" key="1">
    <citation type="journal article" date="2023" name="Environ Microbiome">
        <title>A coral-associated actinobacterium mitigates coral bleaching under heat stress.</title>
        <authorList>
            <person name="Li J."/>
            <person name="Zou Y."/>
            <person name="Li Q."/>
            <person name="Zhang J."/>
            <person name="Bourne D.G."/>
            <person name="Lyu Y."/>
            <person name="Liu C."/>
            <person name="Zhang S."/>
        </authorList>
    </citation>
    <scope>NUCLEOTIDE SEQUENCE [LARGE SCALE GENOMIC DNA]</scope>
    <source>
        <strain evidence="6 7">SCSIO 13291</strain>
    </source>
</reference>
<evidence type="ECO:0000256" key="4">
    <source>
        <dbReference type="RuleBase" id="RU361161"/>
    </source>
</evidence>
<organism evidence="6 7">
    <name type="scientific">Propioniciclava soli</name>
    <dbReference type="NCBI Taxonomy" id="2775081"/>
    <lineage>
        <taxon>Bacteria</taxon>
        <taxon>Bacillati</taxon>
        <taxon>Actinomycetota</taxon>
        <taxon>Actinomycetes</taxon>
        <taxon>Propionibacteriales</taxon>
        <taxon>Propionibacteriaceae</taxon>
        <taxon>Propioniciclava</taxon>
    </lineage>
</organism>
<dbReference type="RefSeq" id="WP_342371848.1">
    <property type="nucleotide sequence ID" value="NZ_CP115965.1"/>
</dbReference>
<evidence type="ECO:0000313" key="7">
    <source>
        <dbReference type="Proteomes" id="UP001434337"/>
    </source>
</evidence>
<dbReference type="InterPro" id="IPR017853">
    <property type="entry name" value="GH"/>
</dbReference>
<gene>
    <name evidence="6" type="ORF">PCC79_11195</name>
</gene>
<dbReference type="InterPro" id="IPR036962">
    <property type="entry name" value="Glyco_hydro_3_N_sf"/>
</dbReference>
<dbReference type="EMBL" id="CP115965">
    <property type="protein sequence ID" value="WZW97468.1"/>
    <property type="molecule type" value="Genomic_DNA"/>
</dbReference>
<dbReference type="InterPro" id="IPR050288">
    <property type="entry name" value="Cellulose_deg_GH3"/>
</dbReference>
<keyword evidence="2 4" id="KW-0378">Hydrolase</keyword>
<dbReference type="InterPro" id="IPR002772">
    <property type="entry name" value="Glyco_hydro_3_C"/>
</dbReference>
<sequence length="814" mass="86609">MSETYLDAALPPEERAAALLPLLSLDEKMAQVSCLFPPDIADPAMVERVRPGGIGHVSALEARLVERLPDVAAAQRRLQTTIMDAGEHRIPAIFHMEGACGAYLPGATSFPVPIGRGAGFDPDLEEQIGRVVGRQERTLGITMTLAPVLDVAYDPRFGRHGESYGEDPALASALGAAYTRGVQDDDGSGRATYAVAKHFVGSHQVTGGIHGAHVETPTRNLIETYATPFQAAITLGGLRGVMPSYNLVDGTPMSASERLLNGLLRHDMGFTGLVVSDYGAVGQIHGLHRVGESPAAGGVLALRAGTDVEFHVPEAYADELKGWFATGRADAALLDRAVLRVLEAKFRMGLFEDPFAPEADVPERFDDADASAIALQSARQSLVLLRNDGVLPLTPSGARKVAVIGCHAASSRFFFGGYTHLSMAEGMFAANASMAGTVGETKQLQRTIPGTQIQPDDDPVFEDLVHRMYPGIRTLRNELEARLPNAEVAWAYGYPIAGPDDSGHAEALALAESADLVILTLGGKHGTSSIAAMGEGVDATDINLPPCQDALIEKLAALGKPLVGVHIDGRPISSDAADRHLNAIIEAWNPAEHGARAIVDLLLGEVDPSGRLPVSVARNAGQVPVVYRHPRGSAWHQGGSIGFADYVDCPHTPRYPFGHGLTYTTFAYADLRVEAAEVAPDGAVSVTVRLTNTGERAGTEVVQLYATDRFASLARPVLELVGFRRVTLEPGASTDVTFRFPVTQLAFLDADLRWVVETGEIDLLVGASSEDIRLRGEIRIASNANVEGRDRGFFAETSEAQAVRERAASSSSAF</sequence>
<proteinExistence type="inferred from homology"/>
<protein>
    <submittedName>
        <fullName evidence="6">Glycoside hydrolase family 3 N-terminal domain-containing protein</fullName>
    </submittedName>
</protein>
<evidence type="ECO:0000256" key="2">
    <source>
        <dbReference type="ARBA" id="ARBA00022801"/>
    </source>
</evidence>
<dbReference type="Pfam" id="PF14310">
    <property type="entry name" value="Fn3-like"/>
    <property type="match status" value="1"/>
</dbReference>